<keyword evidence="5 9" id="KW-0067">ATP-binding</keyword>
<evidence type="ECO:0000256" key="2">
    <source>
        <dbReference type="ARBA" id="ARBA00005752"/>
    </source>
</evidence>
<reference evidence="12 13" key="1">
    <citation type="journal article" date="2013" name="Stand. Genomic Sci.">
        <title>Genomic Encyclopedia of Type Strains, Phase I: The one thousand microbial genomes (KMG-I) project.</title>
        <authorList>
            <person name="Kyrpides N.C."/>
            <person name="Woyke T."/>
            <person name="Eisen J.A."/>
            <person name="Garrity G."/>
            <person name="Lilburn T.G."/>
            <person name="Beck B.J."/>
            <person name="Whitman W.B."/>
            <person name="Hugenholtz P."/>
            <person name="Klenk H.P."/>
        </authorList>
    </citation>
    <scope>NUCLEOTIDE SEQUENCE [LARGE SCALE GENOMIC DNA]</scope>
    <source>
        <strain evidence="12 13">DSM 13484</strain>
    </source>
</reference>
<proteinExistence type="inferred from homology"/>
<dbReference type="CDD" id="cd00712">
    <property type="entry name" value="AsnB"/>
    <property type="match status" value="1"/>
</dbReference>
<protein>
    <recommendedName>
        <fullName evidence="3">asparagine synthase (glutamine-hydrolyzing)</fullName>
        <ecNumber evidence="3">6.3.5.4</ecNumber>
    </recommendedName>
</protein>
<evidence type="ECO:0000259" key="11">
    <source>
        <dbReference type="PROSITE" id="PS51278"/>
    </source>
</evidence>
<sequence length="657" mass="74848">MCGITGYWNARGLHNQTPKLLEKMAQTLHHRGPDGYGFHFDKEAGLAMGHARLSIIDLCSGGQPLYSEDKKNVLTVNGEFYDYKRIRTHLRLQGAHFSSKSDSEIAMPLYDRYGLDFVEHLRGEFAIAFYDGRNDRLILVRDRFGVKPLFYHIRNDVVYWGSEIKALFAHPDVPREFSTHAVLHQLMHTMVPGTSAFKDVYALKPGHMLIISRRGDSLDVQEKQYWDMDFPEETERDKSIPADYHIGKVQEVLTDAVQQRLEADVPVGCYLSGGIDSCSMLGMAAAMQQSPVKAFTISFDNKDYDEAHIAREMAEKVNAEQEQISLSADELYGDNYVRTLWHAERTFYNTLGVAKWCMSKRVNECGYRVVVTGEGSDELFGGYPAFKRDMLAHGLDGEHDAAEVASYKKLMEETNRLFRGAILSEDTISHPAMESVCGFTPSWIQPWMQTLAIARPLLHDDVLDMLKGYDPIEAIAGSFNKAQLNGRHVLDKAQYTWSKTMLECQILNWGGDRVDMANSMESRPAFLDHHVAAAAVQIPPHYRIHGNKEKWVLREAMQQILPRVLYEREKFAFMAPPGHTDQKKQQALQLLLNEYMNEQAIRDAGLFDVKRLTAFMKAYLEDKDPVSLVRKDALINHLLGLHILWRQFVKREAPVAV</sequence>
<organism evidence="12 13">
    <name type="scientific">Chitinophaga japonensis</name>
    <name type="common">Flexibacter japonensis</name>
    <dbReference type="NCBI Taxonomy" id="104662"/>
    <lineage>
        <taxon>Bacteria</taxon>
        <taxon>Pseudomonadati</taxon>
        <taxon>Bacteroidota</taxon>
        <taxon>Chitinophagia</taxon>
        <taxon>Chitinophagales</taxon>
        <taxon>Chitinophagaceae</taxon>
        <taxon>Chitinophaga</taxon>
    </lineage>
</organism>
<gene>
    <name evidence="12" type="ORF">LX66_4406</name>
</gene>
<feature type="binding site" evidence="9">
    <location>
        <position position="102"/>
    </location>
    <ligand>
        <name>L-glutamine</name>
        <dbReference type="ChEBI" id="CHEBI:58359"/>
    </ligand>
</feature>
<dbReference type="SUPFAM" id="SSF56235">
    <property type="entry name" value="N-terminal nucleophile aminohydrolases (Ntn hydrolases)"/>
    <property type="match status" value="1"/>
</dbReference>
<evidence type="ECO:0000313" key="12">
    <source>
        <dbReference type="EMBL" id="TWI84044.1"/>
    </source>
</evidence>
<evidence type="ECO:0000256" key="10">
    <source>
        <dbReference type="PIRSR" id="PIRSR001589-3"/>
    </source>
</evidence>
<evidence type="ECO:0000256" key="8">
    <source>
        <dbReference type="PIRSR" id="PIRSR001589-1"/>
    </source>
</evidence>
<evidence type="ECO:0000256" key="5">
    <source>
        <dbReference type="ARBA" id="ARBA00022840"/>
    </source>
</evidence>
<dbReference type="GO" id="GO:0004066">
    <property type="term" value="F:asparagine synthase (glutamine-hydrolyzing) activity"/>
    <property type="evidence" value="ECO:0007669"/>
    <property type="project" value="UniProtKB-EC"/>
</dbReference>
<keyword evidence="4 9" id="KW-0547">Nucleotide-binding</keyword>
<dbReference type="GO" id="GO:0005524">
    <property type="term" value="F:ATP binding"/>
    <property type="evidence" value="ECO:0007669"/>
    <property type="project" value="UniProtKB-KW"/>
</dbReference>
<dbReference type="InterPro" id="IPR051786">
    <property type="entry name" value="ASN_synthetase/amidase"/>
</dbReference>
<dbReference type="InterPro" id="IPR001962">
    <property type="entry name" value="Asn_synthase"/>
</dbReference>
<evidence type="ECO:0000256" key="7">
    <source>
        <dbReference type="ARBA" id="ARBA00048741"/>
    </source>
</evidence>
<dbReference type="CDD" id="cd01991">
    <property type="entry name" value="Asn_synthase_B_C"/>
    <property type="match status" value="1"/>
</dbReference>
<dbReference type="Gene3D" id="3.40.50.620">
    <property type="entry name" value="HUPs"/>
    <property type="match status" value="2"/>
</dbReference>
<feature type="active site" description="For GATase activity" evidence="8">
    <location>
        <position position="2"/>
    </location>
</feature>
<comment type="similarity">
    <text evidence="2">Belongs to the asparagine synthetase family.</text>
</comment>
<dbReference type="Proteomes" id="UP000316778">
    <property type="component" value="Unassembled WGS sequence"/>
</dbReference>
<comment type="pathway">
    <text evidence="1">Amino-acid biosynthesis; L-asparagine biosynthesis; L-asparagine from L-aspartate (L-Gln route): step 1/1.</text>
</comment>
<comment type="caution">
    <text evidence="12">The sequence shown here is derived from an EMBL/GenBank/DDBJ whole genome shotgun (WGS) entry which is preliminary data.</text>
</comment>
<dbReference type="InterPro" id="IPR029055">
    <property type="entry name" value="Ntn_hydrolases_N"/>
</dbReference>
<evidence type="ECO:0000313" key="13">
    <source>
        <dbReference type="Proteomes" id="UP000316778"/>
    </source>
</evidence>
<dbReference type="AlphaFoldDB" id="A0A562SSQ1"/>
<dbReference type="EMBL" id="VLLG01000005">
    <property type="protein sequence ID" value="TWI84044.1"/>
    <property type="molecule type" value="Genomic_DNA"/>
</dbReference>
<evidence type="ECO:0000256" key="1">
    <source>
        <dbReference type="ARBA" id="ARBA00005187"/>
    </source>
</evidence>
<dbReference type="GO" id="GO:0006529">
    <property type="term" value="P:asparagine biosynthetic process"/>
    <property type="evidence" value="ECO:0007669"/>
    <property type="project" value="UniProtKB-KW"/>
</dbReference>
<dbReference type="PROSITE" id="PS51278">
    <property type="entry name" value="GATASE_TYPE_2"/>
    <property type="match status" value="1"/>
</dbReference>
<dbReference type="InterPro" id="IPR033738">
    <property type="entry name" value="AsnB_N"/>
</dbReference>
<dbReference type="InterPro" id="IPR017932">
    <property type="entry name" value="GATase_2_dom"/>
</dbReference>
<dbReference type="EC" id="6.3.5.4" evidence="3"/>
<keyword evidence="8" id="KW-0061">Asparagine biosynthesis</keyword>
<dbReference type="NCBIfam" id="TIGR01536">
    <property type="entry name" value="asn_synth_AEB"/>
    <property type="match status" value="1"/>
</dbReference>
<dbReference type="RefSeq" id="WP_145717571.1">
    <property type="nucleotide sequence ID" value="NZ_BAAAFY010000002.1"/>
</dbReference>
<evidence type="ECO:0000256" key="6">
    <source>
        <dbReference type="ARBA" id="ARBA00022962"/>
    </source>
</evidence>
<accession>A0A562SSQ1</accession>
<feature type="domain" description="Glutamine amidotransferase type-2" evidence="11">
    <location>
        <begin position="2"/>
        <end position="214"/>
    </location>
</feature>
<dbReference type="InterPro" id="IPR014729">
    <property type="entry name" value="Rossmann-like_a/b/a_fold"/>
</dbReference>
<keyword evidence="13" id="KW-1185">Reference proteome</keyword>
<dbReference type="Gene3D" id="3.60.20.10">
    <property type="entry name" value="Glutamine Phosphoribosylpyrophosphate, subunit 1, domain 1"/>
    <property type="match status" value="1"/>
</dbReference>
<dbReference type="InterPro" id="IPR006426">
    <property type="entry name" value="Asn_synth_AEB"/>
</dbReference>
<dbReference type="PANTHER" id="PTHR43284:SF1">
    <property type="entry name" value="ASPARAGINE SYNTHETASE"/>
    <property type="match status" value="1"/>
</dbReference>
<evidence type="ECO:0000256" key="4">
    <source>
        <dbReference type="ARBA" id="ARBA00022741"/>
    </source>
</evidence>
<keyword evidence="6 8" id="KW-0315">Glutamine amidotransferase</keyword>
<evidence type="ECO:0000256" key="9">
    <source>
        <dbReference type="PIRSR" id="PIRSR001589-2"/>
    </source>
</evidence>
<dbReference type="Pfam" id="PF00733">
    <property type="entry name" value="Asn_synthase"/>
    <property type="match status" value="1"/>
</dbReference>
<name>A0A562SSQ1_CHIJA</name>
<dbReference type="PANTHER" id="PTHR43284">
    <property type="entry name" value="ASPARAGINE SYNTHETASE (GLUTAMINE-HYDROLYZING)"/>
    <property type="match status" value="1"/>
</dbReference>
<comment type="catalytic activity">
    <reaction evidence="7">
        <text>L-aspartate + L-glutamine + ATP + H2O = L-asparagine + L-glutamate + AMP + diphosphate + H(+)</text>
        <dbReference type="Rhea" id="RHEA:12228"/>
        <dbReference type="ChEBI" id="CHEBI:15377"/>
        <dbReference type="ChEBI" id="CHEBI:15378"/>
        <dbReference type="ChEBI" id="CHEBI:29985"/>
        <dbReference type="ChEBI" id="CHEBI:29991"/>
        <dbReference type="ChEBI" id="CHEBI:30616"/>
        <dbReference type="ChEBI" id="CHEBI:33019"/>
        <dbReference type="ChEBI" id="CHEBI:58048"/>
        <dbReference type="ChEBI" id="CHEBI:58359"/>
        <dbReference type="ChEBI" id="CHEBI:456215"/>
        <dbReference type="EC" id="6.3.5.4"/>
    </reaction>
</comment>
<dbReference type="OrthoDB" id="9763290at2"/>
<dbReference type="GO" id="GO:0005829">
    <property type="term" value="C:cytosol"/>
    <property type="evidence" value="ECO:0007669"/>
    <property type="project" value="TreeGrafter"/>
</dbReference>
<dbReference type="Pfam" id="PF13537">
    <property type="entry name" value="GATase_7"/>
    <property type="match status" value="1"/>
</dbReference>
<feature type="site" description="Important for beta-aspartyl-AMP intermediate formation" evidence="10">
    <location>
        <position position="374"/>
    </location>
</feature>
<feature type="binding site" evidence="9">
    <location>
        <position position="297"/>
    </location>
    <ligand>
        <name>ATP</name>
        <dbReference type="ChEBI" id="CHEBI:30616"/>
    </ligand>
</feature>
<evidence type="ECO:0000256" key="3">
    <source>
        <dbReference type="ARBA" id="ARBA00012737"/>
    </source>
</evidence>
<dbReference type="SUPFAM" id="SSF52402">
    <property type="entry name" value="Adenine nucleotide alpha hydrolases-like"/>
    <property type="match status" value="1"/>
</dbReference>
<keyword evidence="8" id="KW-0028">Amino-acid biosynthesis</keyword>
<dbReference type="PIRSF" id="PIRSF001589">
    <property type="entry name" value="Asn_synthetase_glu-h"/>
    <property type="match status" value="1"/>
</dbReference>